<dbReference type="AlphaFoldDB" id="A0AAD9KB71"/>
<feature type="compositionally biased region" description="Basic and acidic residues" evidence="1">
    <location>
        <begin position="34"/>
        <end position="44"/>
    </location>
</feature>
<dbReference type="Proteomes" id="UP001208570">
    <property type="component" value="Unassembled WGS sequence"/>
</dbReference>
<feature type="transmembrane region" description="Helical" evidence="2">
    <location>
        <begin position="393"/>
        <end position="413"/>
    </location>
</feature>
<protein>
    <submittedName>
        <fullName evidence="3">Uncharacterized protein</fullName>
    </submittedName>
</protein>
<feature type="compositionally biased region" description="Polar residues" evidence="1">
    <location>
        <begin position="9"/>
        <end position="20"/>
    </location>
</feature>
<proteinExistence type="predicted"/>
<feature type="transmembrane region" description="Helical" evidence="2">
    <location>
        <begin position="302"/>
        <end position="323"/>
    </location>
</feature>
<feature type="transmembrane region" description="Helical" evidence="2">
    <location>
        <begin position="335"/>
        <end position="353"/>
    </location>
</feature>
<evidence type="ECO:0000256" key="1">
    <source>
        <dbReference type="SAM" id="MobiDB-lite"/>
    </source>
</evidence>
<keyword evidence="2" id="KW-1133">Transmembrane helix</keyword>
<feature type="compositionally biased region" description="Polar residues" evidence="1">
    <location>
        <begin position="102"/>
        <end position="115"/>
    </location>
</feature>
<keyword evidence="2" id="KW-0812">Transmembrane</keyword>
<evidence type="ECO:0000313" key="4">
    <source>
        <dbReference type="Proteomes" id="UP001208570"/>
    </source>
</evidence>
<feature type="transmembrane region" description="Helical" evidence="2">
    <location>
        <begin position="516"/>
        <end position="541"/>
    </location>
</feature>
<feature type="transmembrane region" description="Helical" evidence="2">
    <location>
        <begin position="579"/>
        <end position="598"/>
    </location>
</feature>
<feature type="transmembrane region" description="Helical" evidence="2">
    <location>
        <begin position="258"/>
        <end position="281"/>
    </location>
</feature>
<feature type="transmembrane region" description="Helical" evidence="2">
    <location>
        <begin position="433"/>
        <end position="456"/>
    </location>
</feature>
<name>A0AAD9KB71_9ANNE</name>
<comment type="caution">
    <text evidence="3">The sequence shown here is derived from an EMBL/GenBank/DDBJ whole genome shotgun (WGS) entry which is preliminary data.</text>
</comment>
<gene>
    <name evidence="3" type="ORF">LSH36_16g03026</name>
</gene>
<accession>A0AAD9KB71</accession>
<evidence type="ECO:0000256" key="2">
    <source>
        <dbReference type="SAM" id="Phobius"/>
    </source>
</evidence>
<feature type="region of interest" description="Disordered" evidence="1">
    <location>
        <begin position="1"/>
        <end position="49"/>
    </location>
</feature>
<sequence length="619" mass="69769">MDDDRADSETLSENVSNSSDAVVPNPEVTEDERTENVEGSDHRIGQQGSPIIQLSDSREWHGSPYTDNQNAEVYDYLIEPTLGSVYAIEFREVDTQNGNGGTSKNVSNRVSPTETQPDEHLVQTETNLLLIQLPPVRPPVGHHGDYKHCIPAKLRKFSKFGTSDSADERKGFYDEKLSLSEDTALGRMFVSTGFSESLTLGNKEGRKQARSALKIADSLVSVPLSKVWHVLTEVLTNMLFLLNIAVAAADIIQGPQYLYFKVTAFLLGFVENLFMGIMWAISKHPKFKNSDHRERFEKYQQYTENVLSETLIYPLFVLGILGFTTEKMYESSGAFTYLQVALLIFDVLTLIYNQVIRMHMFRRLITDLKTMIATGSEANQSTWTTAGYILPRCYWTVICNFIVMLTLAALFGVQTNLDNNKTSDYRLTLPSALIMIMLIILPSASLLLFFVVNLYWISEILIKISLGVGADAKCQNKLREQYGDTLSDALHYSRSKIPASERRLAKIQESTTTKKLLFCLCEIPFSLIIFLFQCLLLYTAYSFSGFEDAQSNLIAKLMLLLLFIIANPHLSLLMLFSNFMILGVILGTVAYPVCIPLMCKKQYSTQSKYSELTSTEQEE</sequence>
<keyword evidence="4" id="KW-1185">Reference proteome</keyword>
<reference evidence="3" key="1">
    <citation type="journal article" date="2023" name="Mol. Biol. Evol.">
        <title>Third-Generation Sequencing Reveals the Adaptive Role of the Epigenome in Three Deep-Sea Polychaetes.</title>
        <authorList>
            <person name="Perez M."/>
            <person name="Aroh O."/>
            <person name="Sun Y."/>
            <person name="Lan Y."/>
            <person name="Juniper S.K."/>
            <person name="Young C.R."/>
            <person name="Angers B."/>
            <person name="Qian P.Y."/>
        </authorList>
    </citation>
    <scope>NUCLEOTIDE SEQUENCE</scope>
    <source>
        <strain evidence="3">P08H-3</strain>
    </source>
</reference>
<evidence type="ECO:0000313" key="3">
    <source>
        <dbReference type="EMBL" id="KAK2168499.1"/>
    </source>
</evidence>
<keyword evidence="2" id="KW-0472">Membrane</keyword>
<organism evidence="3 4">
    <name type="scientific">Paralvinella palmiformis</name>
    <dbReference type="NCBI Taxonomy" id="53620"/>
    <lineage>
        <taxon>Eukaryota</taxon>
        <taxon>Metazoa</taxon>
        <taxon>Spiralia</taxon>
        <taxon>Lophotrochozoa</taxon>
        <taxon>Annelida</taxon>
        <taxon>Polychaeta</taxon>
        <taxon>Sedentaria</taxon>
        <taxon>Canalipalpata</taxon>
        <taxon>Terebellida</taxon>
        <taxon>Terebelliformia</taxon>
        <taxon>Alvinellidae</taxon>
        <taxon>Paralvinella</taxon>
    </lineage>
</organism>
<feature type="region of interest" description="Disordered" evidence="1">
    <location>
        <begin position="95"/>
        <end position="118"/>
    </location>
</feature>
<feature type="transmembrane region" description="Helical" evidence="2">
    <location>
        <begin position="234"/>
        <end position="252"/>
    </location>
</feature>
<dbReference type="EMBL" id="JAODUP010000016">
    <property type="protein sequence ID" value="KAK2168499.1"/>
    <property type="molecule type" value="Genomic_DNA"/>
</dbReference>